<dbReference type="STRING" id="1675527.AIOL_004826"/>
<dbReference type="PATRIC" id="fig|1675527.3.peg.5062"/>
<dbReference type="Gene3D" id="1.25.40.20">
    <property type="entry name" value="Ankyrin repeat-containing domain"/>
    <property type="match status" value="3"/>
</dbReference>
<dbReference type="SUPFAM" id="SSF48403">
    <property type="entry name" value="Ankyrin repeat"/>
    <property type="match status" value="1"/>
</dbReference>
<comment type="caution">
    <text evidence="2">The sequence shown here is derived from an EMBL/GenBank/DDBJ whole genome shotgun (WGS) entry which is preliminary data.</text>
</comment>
<organism evidence="2 3">
    <name type="scientific">Candidatus Rhodobacter oscarellae</name>
    <dbReference type="NCBI Taxonomy" id="1675527"/>
    <lineage>
        <taxon>Bacteria</taxon>
        <taxon>Pseudomonadati</taxon>
        <taxon>Pseudomonadota</taxon>
        <taxon>Alphaproteobacteria</taxon>
        <taxon>Rhodobacterales</taxon>
        <taxon>Rhodobacter group</taxon>
        <taxon>Rhodobacter</taxon>
    </lineage>
</organism>
<dbReference type="OrthoDB" id="928522at2"/>
<feature type="repeat" description="ANK" evidence="1">
    <location>
        <begin position="280"/>
        <end position="313"/>
    </location>
</feature>
<dbReference type="Proteomes" id="UP000037178">
    <property type="component" value="Unassembled WGS sequence"/>
</dbReference>
<accession>A0A0J9EAM7</accession>
<dbReference type="InterPro" id="IPR051616">
    <property type="entry name" value="Cul2-RING_E3_ligase_SR"/>
</dbReference>
<protein>
    <submittedName>
        <fullName evidence="2">Ankrin repeat protein</fullName>
    </submittedName>
</protein>
<dbReference type="Pfam" id="PF00023">
    <property type="entry name" value="Ank"/>
    <property type="match status" value="1"/>
</dbReference>
<dbReference type="PANTHER" id="PTHR46224">
    <property type="entry name" value="ANKYRIN REPEAT FAMILY PROTEIN"/>
    <property type="match status" value="1"/>
</dbReference>
<gene>
    <name evidence="2" type="ORF">AIOL_004826</name>
</gene>
<keyword evidence="3" id="KW-1185">Reference proteome</keyword>
<dbReference type="PROSITE" id="PS50088">
    <property type="entry name" value="ANK_REPEAT"/>
    <property type="match status" value="2"/>
</dbReference>
<keyword evidence="1" id="KW-0040">ANK repeat</keyword>
<dbReference type="PANTHER" id="PTHR46224:SF64">
    <property type="entry name" value="IQ MOTIF AND ANKYRIN REPEAT DOMAIN-CONTAINING PROTEIN 1"/>
    <property type="match status" value="1"/>
</dbReference>
<dbReference type="SMART" id="SM00248">
    <property type="entry name" value="ANK"/>
    <property type="match status" value="6"/>
</dbReference>
<reference evidence="2 3" key="1">
    <citation type="submission" date="2015-06" db="EMBL/GenBank/DDBJ databases">
        <title>Draft genome sequence of an Alphaproteobacteria species associated to the Mediterranean sponge Oscarella lobularis.</title>
        <authorList>
            <person name="Jourda C."/>
            <person name="Santini S."/>
            <person name="Claverie J.-M."/>
        </authorList>
    </citation>
    <scope>NUCLEOTIDE SEQUENCE [LARGE SCALE GENOMIC DNA]</scope>
    <source>
        <strain evidence="2">IGS</strain>
    </source>
</reference>
<dbReference type="RefSeq" id="WP_049645259.1">
    <property type="nucleotide sequence ID" value="NZ_LFTY01000002.1"/>
</dbReference>
<proteinExistence type="predicted"/>
<evidence type="ECO:0000313" key="2">
    <source>
        <dbReference type="EMBL" id="KMW59842.1"/>
    </source>
</evidence>
<dbReference type="EMBL" id="LFTY01000002">
    <property type="protein sequence ID" value="KMW59842.1"/>
    <property type="molecule type" value="Genomic_DNA"/>
</dbReference>
<name>A0A0J9EAM7_9RHOB</name>
<dbReference type="Pfam" id="PF12796">
    <property type="entry name" value="Ank_2"/>
    <property type="match status" value="1"/>
</dbReference>
<evidence type="ECO:0000313" key="3">
    <source>
        <dbReference type="Proteomes" id="UP000037178"/>
    </source>
</evidence>
<dbReference type="PROSITE" id="PS50297">
    <property type="entry name" value="ANK_REP_REGION"/>
    <property type="match status" value="1"/>
</dbReference>
<dbReference type="InterPro" id="IPR002110">
    <property type="entry name" value="Ankyrin_rpt"/>
</dbReference>
<sequence length="508" mass="55292">MSSLEQLRRQAKALRKAFASGAPEAVARVRAVLPEAAEIKHADALHILAREAGHASWPKLKFSVDAAEMDRAAKAERLKIALYFGQHWVVDALLSETPDLGRDNFGLACAVYDIEHVTAVLGRDPDAATRAIGVRRPMCHLAFSQHLHGQGSESDMLAVANALAEHGASANDFYNYNDQDNSPLSVLYGAIGHSNNMALGRWLLERGADPNDNESLYHATELGHHEGLRMLLDHGAKVEGTNALLRAMDFNDHTAIRMMLQAGADPNEGFFHHPSGEPMGRVYPLHQAARRMNDAEMVRILLDAGADPTVTFDGLAPYEFARVYGNAEVAQALREKGGAVPLQGQIALLARIADGEEPGAFLNPAKLPDELRNMVRAILHQPNVMDHLQRLIAAGMEWDRPDDMGVTPVQTAGWEGLPDIMAYFLRLRPDLSHVNDYGGTLLGTIIHGSENCPDRAERDHIACARLALEEGVALPKRAIELAGEEDMAEFLAEWGAAHPGQVVQDGPG</sequence>
<feature type="repeat" description="ANK" evidence="1">
    <location>
        <begin position="211"/>
        <end position="243"/>
    </location>
</feature>
<dbReference type="InterPro" id="IPR036770">
    <property type="entry name" value="Ankyrin_rpt-contain_sf"/>
</dbReference>
<dbReference type="AlphaFoldDB" id="A0A0J9EAM7"/>
<evidence type="ECO:0000256" key="1">
    <source>
        <dbReference type="PROSITE-ProRule" id="PRU00023"/>
    </source>
</evidence>